<keyword evidence="1" id="KW-0472">Membrane</keyword>
<dbReference type="EMBL" id="JAWXXX010000001">
    <property type="protein sequence ID" value="MDX5892877.1"/>
    <property type="molecule type" value="Genomic_DNA"/>
</dbReference>
<protein>
    <submittedName>
        <fullName evidence="2">Uncharacterized protein</fullName>
    </submittedName>
</protein>
<keyword evidence="1" id="KW-1133">Transmembrane helix</keyword>
<dbReference type="Proteomes" id="UP001281130">
    <property type="component" value="Unassembled WGS sequence"/>
</dbReference>
<accession>A0AB35T2J7</accession>
<reference evidence="2" key="1">
    <citation type="submission" date="2023-11" db="EMBL/GenBank/DDBJ databases">
        <title>MicrobeMod: A computational toolkit for identifying prokaryotic methylation and restriction-modification with nanopore sequencing.</title>
        <authorList>
            <person name="Crits-Christoph A."/>
            <person name="Kang S.C."/>
            <person name="Lee H."/>
            <person name="Ostrov N."/>
        </authorList>
    </citation>
    <scope>NUCLEOTIDE SEQUENCE</scope>
    <source>
        <strain evidence="2">ATCC 51242</strain>
    </source>
</reference>
<proteinExistence type="predicted"/>
<evidence type="ECO:0000256" key="1">
    <source>
        <dbReference type="SAM" id="Phobius"/>
    </source>
</evidence>
<gene>
    <name evidence="2" type="ORF">SIL72_02430</name>
</gene>
<comment type="caution">
    <text evidence="2">The sequence shown here is derived from an EMBL/GenBank/DDBJ whole genome shotgun (WGS) entry which is preliminary data.</text>
</comment>
<organism evidence="2 3">
    <name type="scientific">Rubrobacter radiotolerans</name>
    <name type="common">Arthrobacter radiotolerans</name>
    <dbReference type="NCBI Taxonomy" id="42256"/>
    <lineage>
        <taxon>Bacteria</taxon>
        <taxon>Bacillati</taxon>
        <taxon>Actinomycetota</taxon>
        <taxon>Rubrobacteria</taxon>
        <taxon>Rubrobacterales</taxon>
        <taxon>Rubrobacteraceae</taxon>
        <taxon>Rubrobacter</taxon>
    </lineage>
</organism>
<feature type="transmembrane region" description="Helical" evidence="1">
    <location>
        <begin position="7"/>
        <end position="27"/>
    </location>
</feature>
<dbReference type="RefSeq" id="WP_198024521.1">
    <property type="nucleotide sequence ID" value="NZ_JAWXXX010000001.1"/>
</dbReference>
<sequence length="98" mass="9882">MLRPLTIALLFSGINVALFAGLVPGVVSVDDLALPGGLATHTLQAIVIGTAAWTSSVQEERAQRSSLPTLGVSLSLTATAVAMLIIVGGSVLPVLFSG</sequence>
<name>A0AB35T2J7_RUBRA</name>
<evidence type="ECO:0000313" key="3">
    <source>
        <dbReference type="Proteomes" id="UP001281130"/>
    </source>
</evidence>
<feature type="transmembrane region" description="Helical" evidence="1">
    <location>
        <begin position="74"/>
        <end position="96"/>
    </location>
</feature>
<keyword evidence="1" id="KW-0812">Transmembrane</keyword>
<dbReference type="AlphaFoldDB" id="A0AB35T2J7"/>
<evidence type="ECO:0000313" key="2">
    <source>
        <dbReference type="EMBL" id="MDX5892877.1"/>
    </source>
</evidence>